<feature type="domain" description="Glucosyltransferase 24 catalytic" evidence="18">
    <location>
        <begin position="1241"/>
        <end position="1507"/>
    </location>
</feature>
<evidence type="ECO:0008006" key="21">
    <source>
        <dbReference type="Google" id="ProtNLM"/>
    </source>
</evidence>
<dbReference type="InterPro" id="IPR040692">
    <property type="entry name" value="UGGT_TRXL_3"/>
</dbReference>
<feature type="domain" description="UDP-glucose:glycoprotein glucosyltransferase thioredoxin-like" evidence="17">
    <location>
        <begin position="722"/>
        <end position="942"/>
    </location>
</feature>
<dbReference type="GO" id="GO:0018279">
    <property type="term" value="P:protein N-linked glycosylation via asparagine"/>
    <property type="evidence" value="ECO:0007669"/>
    <property type="project" value="TreeGrafter"/>
</dbReference>
<evidence type="ECO:0000259" key="15">
    <source>
        <dbReference type="Pfam" id="PF18401"/>
    </source>
</evidence>
<dbReference type="Gene3D" id="3.90.550.10">
    <property type="entry name" value="Spore Coat Polysaccharide Biosynthesis Protein SpsA, Chain A"/>
    <property type="match status" value="1"/>
</dbReference>
<dbReference type="InterPro" id="IPR009448">
    <property type="entry name" value="UDP-g_GGtrans"/>
</dbReference>
<dbReference type="PANTHER" id="PTHR11226:SF0">
    <property type="entry name" value="UDP-GLUCOSE:GLYCOPROTEIN GLUCOSYLTRANSFERASE"/>
    <property type="match status" value="1"/>
</dbReference>
<comment type="caution">
    <text evidence="19">The sequence shown here is derived from an EMBL/GenBank/DDBJ whole genome shotgun (WGS) entry which is preliminary data.</text>
</comment>
<feature type="domain" description="UGGT thioredoxin-like" evidence="15">
    <location>
        <begin position="310"/>
        <end position="443"/>
    </location>
</feature>
<evidence type="ECO:0000259" key="17">
    <source>
        <dbReference type="Pfam" id="PF18403"/>
    </source>
</evidence>
<comment type="pathway">
    <text evidence="3">Protein modification; protein glycosylation.</text>
</comment>
<name>A0AAE0ZWQ8_9GAST</name>
<organism evidence="19 20">
    <name type="scientific">Elysia crispata</name>
    <name type="common">lettuce slug</name>
    <dbReference type="NCBI Taxonomy" id="231223"/>
    <lineage>
        <taxon>Eukaryota</taxon>
        <taxon>Metazoa</taxon>
        <taxon>Spiralia</taxon>
        <taxon>Lophotrochozoa</taxon>
        <taxon>Mollusca</taxon>
        <taxon>Gastropoda</taxon>
        <taxon>Heterobranchia</taxon>
        <taxon>Euthyneura</taxon>
        <taxon>Panpulmonata</taxon>
        <taxon>Sacoglossa</taxon>
        <taxon>Placobranchoidea</taxon>
        <taxon>Plakobranchidae</taxon>
        <taxon>Elysia</taxon>
    </lineage>
</organism>
<dbReference type="InterPro" id="IPR040525">
    <property type="entry name" value="UGGT_TRXL_4"/>
</dbReference>
<feature type="signal peptide" evidence="13">
    <location>
        <begin position="1"/>
        <end position="31"/>
    </location>
</feature>
<evidence type="ECO:0000256" key="8">
    <source>
        <dbReference type="ARBA" id="ARBA00022824"/>
    </source>
</evidence>
<evidence type="ECO:0000256" key="9">
    <source>
        <dbReference type="ARBA" id="ARBA00023180"/>
    </source>
</evidence>
<dbReference type="FunFam" id="3.90.550.10:FF:000004">
    <property type="entry name" value="UDP-glucose glycoprotein glucosyltransferase 1"/>
    <property type="match status" value="1"/>
</dbReference>
<feature type="chain" id="PRO_5041993944" description="UDP-glucose:glycoprotein glucosyltransferase" evidence="13">
    <location>
        <begin position="32"/>
        <end position="1542"/>
    </location>
</feature>
<dbReference type="InterPro" id="IPR029044">
    <property type="entry name" value="Nucleotide-diphossugar_trans"/>
</dbReference>
<evidence type="ECO:0000256" key="4">
    <source>
        <dbReference type="ARBA" id="ARBA00006351"/>
    </source>
</evidence>
<comment type="function">
    <text evidence="10">Recognizes glycoproteins with minor folding defects. Reglucosylates single N-glycans near the misfolded part of the protein, thus providing quality control for protein folding in the endoplasmic reticulum. Reglucosylated proteins are recognized by calreticulin for recycling to the endoplasmic reticulum and refolding or degradation.</text>
</comment>
<keyword evidence="9" id="KW-0325">Glycoprotein</keyword>
<evidence type="ECO:0000259" key="16">
    <source>
        <dbReference type="Pfam" id="PF18402"/>
    </source>
</evidence>
<gene>
    <name evidence="19" type="ORF">RRG08_024619</name>
</gene>
<feature type="region of interest" description="Disordered" evidence="12">
    <location>
        <begin position="1518"/>
        <end position="1542"/>
    </location>
</feature>
<dbReference type="GO" id="GO:0003980">
    <property type="term" value="F:UDP-glucose:glycoprotein glucosyltransferase activity"/>
    <property type="evidence" value="ECO:0007669"/>
    <property type="project" value="InterPro"/>
</dbReference>
<evidence type="ECO:0000256" key="11">
    <source>
        <dbReference type="ARBA" id="ARBA00048456"/>
    </source>
</evidence>
<feature type="compositionally biased region" description="Basic and acidic residues" evidence="12">
    <location>
        <begin position="257"/>
        <end position="268"/>
    </location>
</feature>
<dbReference type="GO" id="GO:0005788">
    <property type="term" value="C:endoplasmic reticulum lumen"/>
    <property type="evidence" value="ECO:0007669"/>
    <property type="project" value="UniProtKB-SubCell"/>
</dbReference>
<evidence type="ECO:0000256" key="6">
    <source>
        <dbReference type="ARBA" id="ARBA00022679"/>
    </source>
</evidence>
<evidence type="ECO:0000259" key="14">
    <source>
        <dbReference type="Pfam" id="PF18400"/>
    </source>
</evidence>
<proteinExistence type="inferred from homology"/>
<dbReference type="Pfam" id="PF18404">
    <property type="entry name" value="Glyco_transf_24"/>
    <property type="match status" value="1"/>
</dbReference>
<sequence length="1542" mass="173864">MAASIERAFKMFTPVSLWVIMLLSFVAVVDSKQKPINIALSGKWMSTPILSEASEFLAKESNENFWNFVERIAGHDAQVFTSASDESKYKAVQKFAAELLSPLQLSLMKFSLSLRAFSPAVQMSQQLVEQLDLPPDCAVVIEVNGKHSCNSDELSDLLTSSESRQPNALYTFDHVYPGLGSGTDVSNEQQLPVVVLYAQLGSREFQKLHPALAKKAQQGDIIYCLRHFLQEKSETRVPLSGYGVELAIKSTEYKAKDDTKVEDGKKNDDDEEDFTSEDIEGINFSTLSELHPELKKELREFRNNLTNAATELTAFKVWQLQDLSFQAGQKVMSAPVEDSLQYLRDISQNFPTQARTLVRETVSPEFKKEVQKNQARFQYSGIGPGDSLLYLNGLAMDLEIYDIFTLLDVMSSEAKLTEGLHSLGFKGEDLQSLLQMDLSQENEEKYAVDIRHSAIQYLNNLETERKYHNWPGSIQDLLRPAFPGMLRHLAKNMFHLVFIVDPVDTKGKNLLKMAEAFQVHKAPLRIGLAFVVDSAKETTGFTDAGVALVRAFTFITNEQNSAAKGLSFITDVYEKTSGSEITADAVITEFSLQYPDEDKDMVFGTNDDYDDLRKAGANFISQTGLVGMPQVLVNGVPLDQSQFEDSFEEVVVMEVLKQTQTLQQAVYKGEVNDNTELLDWWMERDNVLPRLNSKILATPKLRLDMTGVTTSTSVKNPVVASELSSKDLTAGILDGMHYLTKKEDSSVRPVTMLVVCDLESPAGRELTYMAIKHLKTSSSLRLGIIMNTGSMTEDNIISRAVHVALTTLPAKLALSLVTKLVKEENVEALRAGTKTLQDLEVHGMDMDAYTAALNAQSKDFLQVQQIFASKALSVRPGQSAIITNGGVLGPLVQEEQLTVEDFNLLERLALQQAGDKVAKKISATGVSDEKASDLTMKVSALLTSQTKKDRRHKIEFTSDKHSAIKLPADTNIPAFTVDAIVDPTSREAQKMAAILMVLRQIANVEMRIFLNPREKLSEMPVKSFYRYVLEPEVTFDSNGMLTSGPTAKFLDMPQKSLLTLNMDTPESWLVEAVTSPYDLDNILLEEVERSVSADFELEYILIEGHCYDSSNSQPPRGLQFVLGTNSTPAMVDTIVMANLGYFQLKAYPGLWQLRLRDGRSEEIYNIESHEYTDSPTASTDVMVAVNSFKSKIIRVKVSKKPDKQGVSLLQEEEEEQGLWDSISSTITGGTAKKEEDKDKTLNIFSVASGHLYERFLRIMMVSVLKNTQSKVKFWFLKNYLSPTFKDFIPYMAQEYGFEYELVQYKWPRWLNQQKEKQRIIWGYKILFLDVLFPLDVKKFIFVDADQIVRANLQELYDLDLGGAPYGYTPFCDSRKEMDGFRFWNSGYWKSHLAGRKYHISALYVVDLKKFRRIAAGDRLRGQYQGLSQDPNSLSNLDQDLPNNMIHQVAIKSLPQEWLYCETWCSEDTKPQAKTIDLCNNPLTKEPKLQAAMRIVPEWKDYDYEIKVLWDEIYGTDTKSQREYDLPESATKSKPDTRKKTEL</sequence>
<dbReference type="Proteomes" id="UP001283361">
    <property type="component" value="Unassembled WGS sequence"/>
</dbReference>
<evidence type="ECO:0000256" key="10">
    <source>
        <dbReference type="ARBA" id="ARBA00045874"/>
    </source>
</evidence>
<dbReference type="Pfam" id="PF18401">
    <property type="entry name" value="Thioredoxin_13"/>
    <property type="match status" value="1"/>
</dbReference>
<evidence type="ECO:0000256" key="1">
    <source>
        <dbReference type="ARBA" id="ARBA00001913"/>
    </source>
</evidence>
<comment type="similarity">
    <text evidence="4">Belongs to the glycosyltransferase 8 family.</text>
</comment>
<keyword evidence="8" id="KW-0256">Endoplasmic reticulum</keyword>
<evidence type="ECO:0000259" key="18">
    <source>
        <dbReference type="Pfam" id="PF18404"/>
    </source>
</evidence>
<keyword evidence="7 13" id="KW-0732">Signal</keyword>
<dbReference type="Pfam" id="PF06427">
    <property type="entry name" value="UDP-g_GGTase"/>
    <property type="match status" value="1"/>
</dbReference>
<keyword evidence="20" id="KW-1185">Reference proteome</keyword>
<dbReference type="PANTHER" id="PTHR11226">
    <property type="entry name" value="UDP-GLUCOSE GLYCOPROTEIN:GLUCOSYLTRANSFERASE"/>
    <property type="match status" value="1"/>
</dbReference>
<evidence type="ECO:0000256" key="3">
    <source>
        <dbReference type="ARBA" id="ARBA00004922"/>
    </source>
</evidence>
<feature type="region of interest" description="Disordered" evidence="12">
    <location>
        <begin position="257"/>
        <end position="276"/>
    </location>
</feature>
<protein>
    <recommendedName>
        <fullName evidence="21">UDP-glucose:glycoprotein glucosyltransferase</fullName>
    </recommendedName>
</protein>
<feature type="domain" description="UGGT thioredoxin-like" evidence="14">
    <location>
        <begin position="46"/>
        <end position="235"/>
    </location>
</feature>
<evidence type="ECO:0000256" key="2">
    <source>
        <dbReference type="ARBA" id="ARBA00004319"/>
    </source>
</evidence>
<dbReference type="InterPro" id="IPR040497">
    <property type="entry name" value="Glyco_transf_24"/>
</dbReference>
<feature type="domain" description="UGGT thioredoxin-like" evidence="16">
    <location>
        <begin position="448"/>
        <end position="695"/>
    </location>
</feature>
<dbReference type="EMBL" id="JAWDGP010003173">
    <property type="protein sequence ID" value="KAK3776845.1"/>
    <property type="molecule type" value="Genomic_DNA"/>
</dbReference>
<dbReference type="SUPFAM" id="SSF53448">
    <property type="entry name" value="Nucleotide-diphospho-sugar transferases"/>
    <property type="match status" value="1"/>
</dbReference>
<dbReference type="GO" id="GO:0051082">
    <property type="term" value="F:unfolded protein binding"/>
    <property type="evidence" value="ECO:0007669"/>
    <property type="project" value="TreeGrafter"/>
</dbReference>
<evidence type="ECO:0000313" key="19">
    <source>
        <dbReference type="EMBL" id="KAK3776845.1"/>
    </source>
</evidence>
<evidence type="ECO:0000313" key="20">
    <source>
        <dbReference type="Proteomes" id="UP001283361"/>
    </source>
</evidence>
<dbReference type="Pfam" id="PF18400">
    <property type="entry name" value="Thioredoxin_12"/>
    <property type="match status" value="1"/>
</dbReference>
<evidence type="ECO:0000256" key="7">
    <source>
        <dbReference type="ARBA" id="ARBA00022729"/>
    </source>
</evidence>
<comment type="subcellular location">
    <subcellularLocation>
        <location evidence="2">Endoplasmic reticulum lumen</location>
    </subcellularLocation>
</comment>
<dbReference type="GO" id="GO:0036503">
    <property type="term" value="P:ERAD pathway"/>
    <property type="evidence" value="ECO:0007669"/>
    <property type="project" value="TreeGrafter"/>
</dbReference>
<evidence type="ECO:0000256" key="5">
    <source>
        <dbReference type="ARBA" id="ARBA00022676"/>
    </source>
</evidence>
<keyword evidence="6" id="KW-0808">Transferase</keyword>
<dbReference type="InterPro" id="IPR040694">
    <property type="entry name" value="UGGT_TRXL_2"/>
</dbReference>
<keyword evidence="5" id="KW-0328">Glycosyltransferase</keyword>
<reference evidence="19" key="1">
    <citation type="journal article" date="2023" name="G3 (Bethesda)">
        <title>A reference genome for the long-term kleptoplast-retaining sea slug Elysia crispata morphotype clarki.</title>
        <authorList>
            <person name="Eastman K.E."/>
            <person name="Pendleton A.L."/>
            <person name="Shaikh M.A."/>
            <person name="Suttiyut T."/>
            <person name="Ogas R."/>
            <person name="Tomko P."/>
            <person name="Gavelis G."/>
            <person name="Widhalm J.R."/>
            <person name="Wisecaver J.H."/>
        </authorList>
    </citation>
    <scope>NUCLEOTIDE SEQUENCE</scope>
    <source>
        <strain evidence="19">ECLA1</strain>
    </source>
</reference>
<comment type="cofactor">
    <cofactor evidence="1">
        <name>Ca(2+)</name>
        <dbReference type="ChEBI" id="CHEBI:29108"/>
    </cofactor>
</comment>
<dbReference type="InterPro" id="IPR040693">
    <property type="entry name" value="UGGT_TRXL_1"/>
</dbReference>
<dbReference type="Pfam" id="PF18402">
    <property type="entry name" value="Thioredoxin_14"/>
    <property type="match status" value="1"/>
</dbReference>
<dbReference type="CDD" id="cd06432">
    <property type="entry name" value="GT8_HUGT1_C_like"/>
    <property type="match status" value="1"/>
</dbReference>
<comment type="catalytic activity">
    <reaction evidence="11">
        <text>N(4)-(alpha-D-Man-(1-&gt;2)-alpha-D-Man-(1-&gt;2)-alpha-D-Man-(1-&gt;3)-[alpha-D-Man-(1-&gt;2)-alpha-D-Man-(1-&gt;3)-[alpha-D-Man-(1-&gt;2)-alpha-D-Man-(1-&gt;6)]-alpha-D-Man-(1-&gt;6)]-beta-D-Man-(1-&gt;4)-beta-D-GlcNAc-(1-&gt;4)-beta-D-GlcNAc)-L-asparaginyl-[protein] (N-glucan mannose isomer 9A1,2,3B1,2,3) + UDP-alpha-D-glucose = N(4)-(alpha-D-Glc-(1-&gt;3)-alpha-D-Man-(1-&gt;2)-alpha-D-Man-(1-&gt;2)-alpha-D-Man-(1-&gt;3)-[alpha-D-Man-(1-&gt;2)-alpha-D-Man-(1-&gt;3)-[alpha-D-Man-(1-&gt;2)-alpha-D-Man-(1-&gt;6)]-alpha-D-Man-(1-&gt;6)]-beta-D-Man-(1-&gt;4)-beta-D-GlcNAc-(1-&gt;4)-beta-D-GlcNAc)-L-asparaginyl-[protein] + UDP + H(+)</text>
        <dbReference type="Rhea" id="RHEA:61304"/>
        <dbReference type="Rhea" id="RHEA-COMP:14356"/>
        <dbReference type="Rhea" id="RHEA-COMP:14357"/>
        <dbReference type="ChEBI" id="CHEBI:15378"/>
        <dbReference type="ChEBI" id="CHEBI:58223"/>
        <dbReference type="ChEBI" id="CHEBI:58885"/>
        <dbReference type="ChEBI" id="CHEBI:59080"/>
        <dbReference type="ChEBI" id="CHEBI:139493"/>
    </reaction>
</comment>
<evidence type="ECO:0000256" key="12">
    <source>
        <dbReference type="SAM" id="MobiDB-lite"/>
    </source>
</evidence>
<dbReference type="Pfam" id="PF18403">
    <property type="entry name" value="Thioredoxin_15"/>
    <property type="match status" value="1"/>
</dbReference>
<accession>A0AAE0ZWQ8</accession>
<evidence type="ECO:0000256" key="13">
    <source>
        <dbReference type="SAM" id="SignalP"/>
    </source>
</evidence>